<reference evidence="12" key="4">
    <citation type="submission" date="2023-01" db="EMBL/GenBank/DDBJ databases">
        <title>Draft genome sequence of Methylobacterium oxalidis strain NBRC 107715.</title>
        <authorList>
            <person name="Sun Q."/>
            <person name="Mori K."/>
        </authorList>
    </citation>
    <scope>NUCLEOTIDE SEQUENCE</scope>
    <source>
        <strain evidence="12">NBRC 107715</strain>
    </source>
</reference>
<keyword evidence="6" id="KW-0175">Coiled coil</keyword>
<dbReference type="InterPro" id="IPR004089">
    <property type="entry name" value="MCPsignal_dom"/>
</dbReference>
<evidence type="ECO:0000256" key="7">
    <source>
        <dbReference type="SAM" id="Phobius"/>
    </source>
</evidence>
<dbReference type="EMBL" id="BSPK01000101">
    <property type="protein sequence ID" value="GLS66279.1"/>
    <property type="molecule type" value="Genomic_DNA"/>
</dbReference>
<dbReference type="InterPro" id="IPR003660">
    <property type="entry name" value="HAMP_dom"/>
</dbReference>
<keyword evidence="7" id="KW-0812">Transmembrane</keyword>
<reference evidence="11 13" key="3">
    <citation type="submission" date="2019-07" db="EMBL/GenBank/DDBJ databases">
        <title>Whole genome shotgun sequence of Methylobacterium oxalidis NBRC 107715.</title>
        <authorList>
            <person name="Hosoyama A."/>
            <person name="Uohara A."/>
            <person name="Ohji S."/>
            <person name="Ichikawa N."/>
        </authorList>
    </citation>
    <scope>NUCLEOTIDE SEQUENCE [LARGE SCALE GENOMIC DNA]</scope>
    <source>
        <strain evidence="11 13">NBRC 107715</strain>
    </source>
</reference>
<evidence type="ECO:0000256" key="6">
    <source>
        <dbReference type="SAM" id="Coils"/>
    </source>
</evidence>
<evidence type="ECO:0000256" key="1">
    <source>
        <dbReference type="ARBA" id="ARBA00004429"/>
    </source>
</evidence>
<protein>
    <submittedName>
        <fullName evidence="11">Methyl-accepting chemotaxis protein</fullName>
    </submittedName>
</protein>
<evidence type="ECO:0000256" key="5">
    <source>
        <dbReference type="PROSITE-ProRule" id="PRU00284"/>
    </source>
</evidence>
<keyword evidence="3 5" id="KW-0807">Transducer</keyword>
<dbReference type="Gene3D" id="6.10.340.10">
    <property type="match status" value="1"/>
</dbReference>
<dbReference type="PANTHER" id="PTHR32089:SF112">
    <property type="entry name" value="LYSOZYME-LIKE PROTEIN-RELATED"/>
    <property type="match status" value="1"/>
</dbReference>
<proteinExistence type="inferred from homology"/>
<dbReference type="GO" id="GO:0007165">
    <property type="term" value="P:signal transduction"/>
    <property type="evidence" value="ECO:0007669"/>
    <property type="project" value="UniProtKB-KW"/>
</dbReference>
<dbReference type="Pfam" id="PF00672">
    <property type="entry name" value="HAMP"/>
    <property type="match status" value="1"/>
</dbReference>
<keyword evidence="2" id="KW-0997">Cell inner membrane</keyword>
<feature type="transmembrane region" description="Helical" evidence="7">
    <location>
        <begin position="195"/>
        <end position="220"/>
    </location>
</feature>
<dbReference type="Pfam" id="PF12729">
    <property type="entry name" value="4HB_MCP_1"/>
    <property type="match status" value="1"/>
</dbReference>
<comment type="similarity">
    <text evidence="4">Belongs to the methyl-accepting chemotaxis (MCP) protein family.</text>
</comment>
<evidence type="ECO:0000256" key="4">
    <source>
        <dbReference type="ARBA" id="ARBA00029447"/>
    </source>
</evidence>
<feature type="domain" description="HAMP" evidence="10">
    <location>
        <begin position="218"/>
        <end position="271"/>
    </location>
</feature>
<evidence type="ECO:0000313" key="14">
    <source>
        <dbReference type="Proteomes" id="UP001156856"/>
    </source>
</evidence>
<dbReference type="InterPro" id="IPR024478">
    <property type="entry name" value="HlyB_4HB_MCP"/>
</dbReference>
<evidence type="ECO:0000313" key="13">
    <source>
        <dbReference type="Proteomes" id="UP000321960"/>
    </source>
</evidence>
<dbReference type="PROSITE" id="PS50111">
    <property type="entry name" value="CHEMOTAXIS_TRANSDUC_2"/>
    <property type="match status" value="1"/>
</dbReference>
<gene>
    <name evidence="12" type="ORF">GCM10007888_46610</name>
    <name evidence="11" type="ORF">MOX02_34270</name>
</gene>
<dbReference type="SUPFAM" id="SSF158472">
    <property type="entry name" value="HAMP domain-like"/>
    <property type="match status" value="1"/>
</dbReference>
<evidence type="ECO:0000256" key="2">
    <source>
        <dbReference type="ARBA" id="ARBA00022519"/>
    </source>
</evidence>
<dbReference type="AlphaFoldDB" id="A0A512J6A4"/>
<keyword evidence="14" id="KW-1185">Reference proteome</keyword>
<feature type="transmembrane region" description="Helical" evidence="7">
    <location>
        <begin position="17"/>
        <end position="39"/>
    </location>
</feature>
<dbReference type="Proteomes" id="UP000321960">
    <property type="component" value="Unassembled WGS sequence"/>
</dbReference>
<accession>A0A512J6A4</accession>
<feature type="domain" description="Methyl-accepting transducer" evidence="8">
    <location>
        <begin position="313"/>
        <end position="549"/>
    </location>
</feature>
<evidence type="ECO:0000313" key="11">
    <source>
        <dbReference type="EMBL" id="GEP05389.1"/>
    </source>
</evidence>
<name>A0A512J6A4_9HYPH</name>
<evidence type="ECO:0000259" key="10">
    <source>
        <dbReference type="PROSITE" id="PS50885"/>
    </source>
</evidence>
<dbReference type="InterPro" id="IPR000727">
    <property type="entry name" value="T_SNARE_dom"/>
</dbReference>
<dbReference type="CDD" id="cd06225">
    <property type="entry name" value="HAMP"/>
    <property type="match status" value="1"/>
</dbReference>
<evidence type="ECO:0000259" key="9">
    <source>
        <dbReference type="PROSITE" id="PS50192"/>
    </source>
</evidence>
<dbReference type="PANTHER" id="PTHR32089">
    <property type="entry name" value="METHYL-ACCEPTING CHEMOTAXIS PROTEIN MCPB"/>
    <property type="match status" value="1"/>
</dbReference>
<dbReference type="Gene3D" id="1.10.287.950">
    <property type="entry name" value="Methyl-accepting chemotaxis protein"/>
    <property type="match status" value="1"/>
</dbReference>
<sequence length="569" mass="59020">MEPPVRLFSNAKFMTKIALPLIITVIVAAGLVVYAHSALQNLSDRTRQIVDVQAARLEKIMSVRINVTEAAVQARNMILETRDAEMAAFRKRYEAAVKETYAATDTLSNLAITPERRATIQRLRGAAEDFFAILERGNALALKNENEVATKILLNEGSVARGKVREAVQERIDTLTQELRTARDDAEAEARMGTVVLVTAAVIGLLAAVALAGGIVILGITRPLGSLVGVLQRMAQGEIDAEIREARRGDEVGAVGRAVEGIKAMVARKAVDEAERKRVADEAAAAERRRTMLELADGFERVVGGIVGLVSSSATELQATAQTLTASATETASQSTTVAAAAEQAAGNVGTVAAAAEELGSSVAEIGRQVSGSADLALVAVGEADRTTELVHALSVAATRIGDMVGLISNIAGQTNLLALNATIEAARAGEAGRGFAVVAAEVKELANQTAKATEEISHQIAQIQGVTGQTVGAIGGIAGRIREINGVAATIAAAVEEQGAATHEIVRNVAQASTGTAEVTSNIAGVANAAEETGAAAAQVLASASELSRQSEHLGSEVTRFLQTIRAA</sequence>
<comment type="subcellular location">
    <subcellularLocation>
        <location evidence="1">Cell inner membrane</location>
        <topology evidence="1">Multi-pass membrane protein</topology>
    </subcellularLocation>
</comment>
<dbReference type="SMART" id="SM00283">
    <property type="entry name" value="MA"/>
    <property type="match status" value="1"/>
</dbReference>
<keyword evidence="2" id="KW-1003">Cell membrane</keyword>
<evidence type="ECO:0000259" key="8">
    <source>
        <dbReference type="PROSITE" id="PS50111"/>
    </source>
</evidence>
<feature type="coiled-coil region" evidence="6">
    <location>
        <begin position="165"/>
        <end position="192"/>
    </location>
</feature>
<dbReference type="Proteomes" id="UP001156856">
    <property type="component" value="Unassembled WGS sequence"/>
</dbReference>
<evidence type="ECO:0000313" key="12">
    <source>
        <dbReference type="EMBL" id="GLS66279.1"/>
    </source>
</evidence>
<organism evidence="11 13">
    <name type="scientific">Methylobacterium oxalidis</name>
    <dbReference type="NCBI Taxonomy" id="944322"/>
    <lineage>
        <taxon>Bacteria</taxon>
        <taxon>Pseudomonadati</taxon>
        <taxon>Pseudomonadota</taxon>
        <taxon>Alphaproteobacteria</taxon>
        <taxon>Hyphomicrobiales</taxon>
        <taxon>Methylobacteriaceae</taxon>
        <taxon>Methylobacterium</taxon>
    </lineage>
</organism>
<dbReference type="SUPFAM" id="SSF58104">
    <property type="entry name" value="Methyl-accepting chemotaxis protein (MCP) signaling domain"/>
    <property type="match status" value="1"/>
</dbReference>
<dbReference type="GO" id="GO:0005886">
    <property type="term" value="C:plasma membrane"/>
    <property type="evidence" value="ECO:0007669"/>
    <property type="project" value="UniProtKB-SubCell"/>
</dbReference>
<feature type="domain" description="T-SNARE coiled-coil homology" evidence="9">
    <location>
        <begin position="465"/>
        <end position="527"/>
    </location>
</feature>
<dbReference type="PROSITE" id="PS50192">
    <property type="entry name" value="T_SNARE"/>
    <property type="match status" value="1"/>
</dbReference>
<comment type="caution">
    <text evidence="11">The sequence shown here is derived from an EMBL/GenBank/DDBJ whole genome shotgun (WGS) entry which is preliminary data.</text>
</comment>
<dbReference type="EMBL" id="BJZU01000068">
    <property type="protein sequence ID" value="GEP05389.1"/>
    <property type="molecule type" value="Genomic_DNA"/>
</dbReference>
<dbReference type="Pfam" id="PF00015">
    <property type="entry name" value="MCPsignal"/>
    <property type="match status" value="1"/>
</dbReference>
<reference evidence="14" key="2">
    <citation type="journal article" date="2019" name="Int. J. Syst. Evol. Microbiol.">
        <title>The Global Catalogue of Microorganisms (GCM) 10K type strain sequencing project: providing services to taxonomists for standard genome sequencing and annotation.</title>
        <authorList>
            <consortium name="The Broad Institute Genomics Platform"/>
            <consortium name="The Broad Institute Genome Sequencing Center for Infectious Disease"/>
            <person name="Wu L."/>
            <person name="Ma J."/>
        </authorList>
    </citation>
    <scope>NUCLEOTIDE SEQUENCE [LARGE SCALE GENOMIC DNA]</scope>
    <source>
        <strain evidence="14">NBRC 107715</strain>
    </source>
</reference>
<reference evidence="12" key="1">
    <citation type="journal article" date="2014" name="Int. J. Syst. Evol. Microbiol.">
        <title>Complete genome of a new Firmicutes species belonging to the dominant human colonic microbiota ('Ruminococcus bicirculans') reveals two chromosomes and a selective capacity to utilize plant glucans.</title>
        <authorList>
            <consortium name="NISC Comparative Sequencing Program"/>
            <person name="Wegmann U."/>
            <person name="Louis P."/>
            <person name="Goesmann A."/>
            <person name="Henrissat B."/>
            <person name="Duncan S.H."/>
            <person name="Flint H.J."/>
        </authorList>
    </citation>
    <scope>NUCLEOTIDE SEQUENCE</scope>
    <source>
        <strain evidence="12">NBRC 107715</strain>
    </source>
</reference>
<keyword evidence="7" id="KW-1133">Transmembrane helix</keyword>
<dbReference type="PROSITE" id="PS50885">
    <property type="entry name" value="HAMP"/>
    <property type="match status" value="1"/>
</dbReference>
<keyword evidence="7" id="KW-0472">Membrane</keyword>
<evidence type="ECO:0000256" key="3">
    <source>
        <dbReference type="ARBA" id="ARBA00023224"/>
    </source>
</evidence>